<name>A0AAY4B1W4_9TELE</name>
<evidence type="ECO:0000256" key="1">
    <source>
        <dbReference type="ARBA" id="ARBA00022884"/>
    </source>
</evidence>
<reference evidence="3" key="2">
    <citation type="submission" date="2025-08" db="UniProtKB">
        <authorList>
            <consortium name="Ensembl"/>
        </authorList>
    </citation>
    <scope>IDENTIFICATION</scope>
</reference>
<dbReference type="PANTHER" id="PTHR13968">
    <property type="entry name" value="HETEROGENEOUS NUCLEAR RIBONUCLEOPROTEIN"/>
    <property type="match status" value="1"/>
</dbReference>
<dbReference type="InterPro" id="IPR051186">
    <property type="entry name" value="RRM_HNRPC/RALY_subfam"/>
</dbReference>
<evidence type="ECO:0008006" key="5">
    <source>
        <dbReference type="Google" id="ProtNLM"/>
    </source>
</evidence>
<evidence type="ECO:0000256" key="2">
    <source>
        <dbReference type="SAM" id="Coils"/>
    </source>
</evidence>
<dbReference type="Ensembl" id="ENSDCDT00010015823.1">
    <property type="protein sequence ID" value="ENSDCDP00010015004.1"/>
    <property type="gene ID" value="ENSDCDG00010006849.1"/>
</dbReference>
<dbReference type="Proteomes" id="UP000694580">
    <property type="component" value="Chromosome 4"/>
</dbReference>
<organism evidence="3 4">
    <name type="scientific">Denticeps clupeoides</name>
    <name type="common">denticle herring</name>
    <dbReference type="NCBI Taxonomy" id="299321"/>
    <lineage>
        <taxon>Eukaryota</taxon>
        <taxon>Metazoa</taxon>
        <taxon>Chordata</taxon>
        <taxon>Craniata</taxon>
        <taxon>Vertebrata</taxon>
        <taxon>Euteleostomi</taxon>
        <taxon>Actinopterygii</taxon>
        <taxon>Neopterygii</taxon>
        <taxon>Teleostei</taxon>
        <taxon>Clupei</taxon>
        <taxon>Clupeiformes</taxon>
        <taxon>Denticipitoidei</taxon>
        <taxon>Denticipitidae</taxon>
        <taxon>Denticeps</taxon>
    </lineage>
</organism>
<gene>
    <name evidence="3" type="primary">RALYL</name>
</gene>
<accession>A0AAY4B1W4</accession>
<dbReference type="AlphaFoldDB" id="A0AAY4B1W4"/>
<sequence>ILAVHSRNRHQASYINMAGEPRPYRPKVGSKRPLTSMFRKEPHTNCEAWRLFDFHGRLAHPPRAVVPIKRTRLVALSPRRTSVPSRLSSSSSSLKTEQLVSIKRELSQIKNKVDSLLGRLDKIERQHRGEAGM</sequence>
<reference evidence="3" key="3">
    <citation type="submission" date="2025-09" db="UniProtKB">
        <authorList>
            <consortium name="Ensembl"/>
        </authorList>
    </citation>
    <scope>IDENTIFICATION</scope>
</reference>
<dbReference type="PANTHER" id="PTHR13968:SF34">
    <property type="entry name" value="RNA-BINDING RALY-LIKE PROTEIN-RELATED"/>
    <property type="match status" value="1"/>
</dbReference>
<keyword evidence="1" id="KW-0694">RNA-binding</keyword>
<evidence type="ECO:0000313" key="3">
    <source>
        <dbReference type="Ensembl" id="ENSDCDP00010015004.1"/>
    </source>
</evidence>
<evidence type="ECO:0000313" key="4">
    <source>
        <dbReference type="Proteomes" id="UP000694580"/>
    </source>
</evidence>
<reference evidence="3 4" key="1">
    <citation type="submission" date="2020-06" db="EMBL/GenBank/DDBJ databases">
        <authorList>
            <consortium name="Wellcome Sanger Institute Data Sharing"/>
        </authorList>
    </citation>
    <scope>NUCLEOTIDE SEQUENCE [LARGE SCALE GENOMIC DNA]</scope>
</reference>
<proteinExistence type="predicted"/>
<dbReference type="GO" id="GO:0003723">
    <property type="term" value="F:RNA binding"/>
    <property type="evidence" value="ECO:0007669"/>
    <property type="project" value="UniProtKB-KW"/>
</dbReference>
<dbReference type="GO" id="GO:0005634">
    <property type="term" value="C:nucleus"/>
    <property type="evidence" value="ECO:0007669"/>
    <property type="project" value="TreeGrafter"/>
</dbReference>
<dbReference type="GeneTree" id="ENSGT00940000164239"/>
<keyword evidence="2" id="KW-0175">Coiled coil</keyword>
<protein>
    <recommendedName>
        <fullName evidence="5">RALY RNA binding protein like</fullName>
    </recommendedName>
</protein>
<keyword evidence="4" id="KW-1185">Reference proteome</keyword>
<feature type="coiled-coil region" evidence="2">
    <location>
        <begin position="99"/>
        <end position="126"/>
    </location>
</feature>